<evidence type="ECO:0000313" key="2">
    <source>
        <dbReference type="Proteomes" id="UP001221757"/>
    </source>
</evidence>
<reference evidence="1" key="1">
    <citation type="submission" date="2023-03" db="EMBL/GenBank/DDBJ databases">
        <title>Massive genome expansion in bonnet fungi (Mycena s.s.) driven by repeated elements and novel gene families across ecological guilds.</title>
        <authorList>
            <consortium name="Lawrence Berkeley National Laboratory"/>
            <person name="Harder C.B."/>
            <person name="Miyauchi S."/>
            <person name="Viragh M."/>
            <person name="Kuo A."/>
            <person name="Thoen E."/>
            <person name="Andreopoulos B."/>
            <person name="Lu D."/>
            <person name="Skrede I."/>
            <person name="Drula E."/>
            <person name="Henrissat B."/>
            <person name="Morin E."/>
            <person name="Kohler A."/>
            <person name="Barry K."/>
            <person name="LaButti K."/>
            <person name="Morin E."/>
            <person name="Salamov A."/>
            <person name="Lipzen A."/>
            <person name="Mereny Z."/>
            <person name="Hegedus B."/>
            <person name="Baldrian P."/>
            <person name="Stursova M."/>
            <person name="Weitz H."/>
            <person name="Taylor A."/>
            <person name="Grigoriev I.V."/>
            <person name="Nagy L.G."/>
            <person name="Martin F."/>
            <person name="Kauserud H."/>
        </authorList>
    </citation>
    <scope>NUCLEOTIDE SEQUENCE</scope>
    <source>
        <strain evidence="1">CBHHK067</strain>
    </source>
</reference>
<evidence type="ECO:0000313" key="1">
    <source>
        <dbReference type="EMBL" id="KAJ7678806.1"/>
    </source>
</evidence>
<evidence type="ECO:0008006" key="3">
    <source>
        <dbReference type="Google" id="ProtNLM"/>
    </source>
</evidence>
<dbReference type="AlphaFoldDB" id="A0AAD7GDD7"/>
<gene>
    <name evidence="1" type="ORF">B0H17DRAFT_1077943</name>
</gene>
<protein>
    <recommendedName>
        <fullName evidence="3">F-box domain-containing protein</fullName>
    </recommendedName>
</protein>
<comment type="caution">
    <text evidence="1">The sequence shown here is derived from an EMBL/GenBank/DDBJ whole genome shotgun (WGS) entry which is preliminary data.</text>
</comment>
<feature type="non-terminal residue" evidence="1">
    <location>
        <position position="62"/>
    </location>
</feature>
<accession>A0AAD7GDD7</accession>
<dbReference type="EMBL" id="JARKIE010000131">
    <property type="protein sequence ID" value="KAJ7678806.1"/>
    <property type="molecule type" value="Genomic_DNA"/>
</dbReference>
<proteinExistence type="predicted"/>
<organism evidence="1 2">
    <name type="scientific">Mycena rosella</name>
    <name type="common">Pink bonnet</name>
    <name type="synonym">Agaricus rosellus</name>
    <dbReference type="NCBI Taxonomy" id="1033263"/>
    <lineage>
        <taxon>Eukaryota</taxon>
        <taxon>Fungi</taxon>
        <taxon>Dikarya</taxon>
        <taxon>Basidiomycota</taxon>
        <taxon>Agaricomycotina</taxon>
        <taxon>Agaricomycetes</taxon>
        <taxon>Agaricomycetidae</taxon>
        <taxon>Agaricales</taxon>
        <taxon>Marasmiineae</taxon>
        <taxon>Mycenaceae</taxon>
        <taxon>Mycena</taxon>
    </lineage>
</organism>
<keyword evidence="2" id="KW-1185">Reference proteome</keyword>
<dbReference type="Proteomes" id="UP001221757">
    <property type="component" value="Unassembled WGS sequence"/>
</dbReference>
<sequence length="62" mass="7011">MPSLNLHPQPGARDIPMLFLNICNAWRDIALSNPALWEAIHIKFPCTKGFVQLLGTWLGRAR</sequence>
<name>A0AAD7GDD7_MYCRO</name>